<evidence type="ECO:0000256" key="4">
    <source>
        <dbReference type="ARBA" id="ARBA00022825"/>
    </source>
</evidence>
<dbReference type="eggNOG" id="COG1404">
    <property type="taxonomic scope" value="Bacteria"/>
</dbReference>
<reference evidence="8" key="1">
    <citation type="journal article" date="2010" name="Stand. Genomic Sci.">
        <title>Complete genome sequence of Thermocrinis albus type strain (HI 11/12T).</title>
        <authorList>
            <person name="Wirth R."/>
            <person name="Sikorski J."/>
            <person name="Brambilla E."/>
            <person name="Misra M."/>
            <person name="Lapidus A."/>
            <person name="Copeland A."/>
            <person name="Nolan M."/>
            <person name="Lucas S."/>
            <person name="Chen F."/>
            <person name="Tice H."/>
            <person name="Cheng J.F."/>
            <person name="Han C."/>
            <person name="Detter J.C."/>
            <person name="Tapia R."/>
            <person name="Bruce D."/>
            <person name="Goodwin L."/>
            <person name="Pitluck S."/>
            <person name="Pati A."/>
            <person name="Anderson I."/>
            <person name="Ivanova N."/>
            <person name="Mavromatis K."/>
            <person name="Mikhailova N."/>
            <person name="Chen A."/>
            <person name="Palaniappan K."/>
            <person name="Bilek Y."/>
            <person name="Hader T."/>
            <person name="Land M."/>
            <person name="Hauser L."/>
            <person name="Chang Y.J."/>
            <person name="Jeffries C.D."/>
            <person name="Tindall B.J."/>
            <person name="Rohde M."/>
            <person name="Goker M."/>
            <person name="Bristow J."/>
            <person name="Eisen J.A."/>
            <person name="Markowitz V."/>
            <person name="Hugenholtz P."/>
            <person name="Kyrpides N.C."/>
            <person name="Klenk H.P."/>
        </authorList>
    </citation>
    <scope>NUCLEOTIDE SEQUENCE [LARGE SCALE GENOMIC DNA]</scope>
    <source>
        <strain evidence="8">DSM 14484 / JCM 11386 / HI 11/12</strain>
    </source>
</reference>
<dbReference type="STRING" id="638303.Thal_0461"/>
<dbReference type="InterPro" id="IPR015500">
    <property type="entry name" value="Peptidase_S8_subtilisin-rel"/>
</dbReference>
<dbReference type="SUPFAM" id="SSF52743">
    <property type="entry name" value="Subtilisin-like"/>
    <property type="match status" value="1"/>
</dbReference>
<dbReference type="PROSITE" id="PS00137">
    <property type="entry name" value="SUBTILASE_HIS"/>
    <property type="match status" value="1"/>
</dbReference>
<evidence type="ECO:0000256" key="5">
    <source>
        <dbReference type="PROSITE-ProRule" id="PRU01240"/>
    </source>
</evidence>
<feature type="domain" description="Peptidase S8/S53" evidence="6">
    <location>
        <begin position="118"/>
        <end position="353"/>
    </location>
</feature>
<proteinExistence type="inferred from homology"/>
<keyword evidence="3 5" id="KW-0378">Hydrolase</keyword>
<evidence type="ECO:0000256" key="1">
    <source>
        <dbReference type="ARBA" id="ARBA00011073"/>
    </source>
</evidence>
<dbReference type="PRINTS" id="PR00723">
    <property type="entry name" value="SUBTILISIN"/>
</dbReference>
<dbReference type="PANTHER" id="PTHR43806:SF11">
    <property type="entry name" value="CEREVISIN-RELATED"/>
    <property type="match status" value="1"/>
</dbReference>
<dbReference type="Proteomes" id="UP000002043">
    <property type="component" value="Chromosome"/>
</dbReference>
<dbReference type="InterPro" id="IPR022398">
    <property type="entry name" value="Peptidase_S8_His-AS"/>
</dbReference>
<gene>
    <name evidence="7" type="ordered locus">Thal_0461</name>
</gene>
<keyword evidence="8" id="KW-1185">Reference proteome</keyword>
<dbReference type="MEROPS" id="S08.149"/>
<dbReference type="GO" id="GO:0004252">
    <property type="term" value="F:serine-type endopeptidase activity"/>
    <property type="evidence" value="ECO:0007669"/>
    <property type="project" value="UniProtKB-UniRule"/>
</dbReference>
<organism evidence="7 8">
    <name type="scientific">Thermocrinis albus (strain DSM 14484 / JCM 11386 / HI 11/12)</name>
    <dbReference type="NCBI Taxonomy" id="638303"/>
    <lineage>
        <taxon>Bacteria</taxon>
        <taxon>Pseudomonadati</taxon>
        <taxon>Aquificota</taxon>
        <taxon>Aquificia</taxon>
        <taxon>Aquificales</taxon>
        <taxon>Aquificaceae</taxon>
        <taxon>Thermocrinis</taxon>
    </lineage>
</organism>
<dbReference type="InterPro" id="IPR036852">
    <property type="entry name" value="Peptidase_S8/S53_dom_sf"/>
</dbReference>
<dbReference type="RefSeq" id="WP_012991502.1">
    <property type="nucleotide sequence ID" value="NC_013894.1"/>
</dbReference>
<dbReference type="InterPro" id="IPR023828">
    <property type="entry name" value="Peptidase_S8_Ser-AS"/>
</dbReference>
<evidence type="ECO:0000256" key="2">
    <source>
        <dbReference type="ARBA" id="ARBA00022670"/>
    </source>
</evidence>
<feature type="active site" description="Charge relay system" evidence="5">
    <location>
        <position position="319"/>
    </location>
</feature>
<sequence length="419" mass="45261">MVLRVLWIFVLSFVFSFGEELIVKTKGDPPPQLTVNGDRLKLVKKLPLPNTGLYRVEGRAEVRELTLRAQSLPNVVYAEPNYRIKPYLIPNDPLYGYQWYLPVVKLPAVWDIRTSASVITAVLDTGIKPSQDLDGRILKGYDFVDNDQDPTDTCVDSHGTAVASIIASLTNNNWGMSGVTWSGQVLMVRVSDCNGGTLSALIEGLIYAAQGPYPASVINISLGSADPGSCPQSLQEAINTVLSQPQRPVIVVAAGNESSDASRYFPANCNGVIVVGATDTQGKKASFSNYGDKVDIYAPGSSILVNVGGDVFYKWDGTSFSTPIVSGTVALIKSQRPELEWYQVRDYLRLSASYTSDGFPFLNAYMAFLTASSYQPSQVVAAGGGGGGCQIGGEASGWGYISLIVFLILRWMVRRVSVP</sequence>
<dbReference type="KEGG" id="tal:Thal_0461"/>
<dbReference type="HOGENOM" id="CLU_655415_0_0_0"/>
<dbReference type="PROSITE" id="PS51892">
    <property type="entry name" value="SUBTILASE"/>
    <property type="match status" value="1"/>
</dbReference>
<keyword evidence="2 5" id="KW-0645">Protease</keyword>
<evidence type="ECO:0000313" key="7">
    <source>
        <dbReference type="EMBL" id="ADC89095.1"/>
    </source>
</evidence>
<protein>
    <submittedName>
        <fullName evidence="7">Peptidase S8 and S53 subtilisin kexin sedolisin</fullName>
    </submittedName>
</protein>
<name>D3SPK8_THEAH</name>
<dbReference type="PANTHER" id="PTHR43806">
    <property type="entry name" value="PEPTIDASE S8"/>
    <property type="match status" value="1"/>
</dbReference>
<accession>D3SPK8</accession>
<dbReference type="InterPro" id="IPR000209">
    <property type="entry name" value="Peptidase_S8/S53_dom"/>
</dbReference>
<dbReference type="OrthoDB" id="9798386at2"/>
<dbReference type="GO" id="GO:0006508">
    <property type="term" value="P:proteolysis"/>
    <property type="evidence" value="ECO:0007669"/>
    <property type="project" value="UniProtKB-KW"/>
</dbReference>
<dbReference type="EMBL" id="CP001931">
    <property type="protein sequence ID" value="ADC89095.1"/>
    <property type="molecule type" value="Genomic_DNA"/>
</dbReference>
<evidence type="ECO:0000313" key="8">
    <source>
        <dbReference type="Proteomes" id="UP000002043"/>
    </source>
</evidence>
<evidence type="ECO:0000259" key="6">
    <source>
        <dbReference type="Pfam" id="PF00082"/>
    </source>
</evidence>
<feature type="active site" description="Charge relay system" evidence="5">
    <location>
        <position position="158"/>
    </location>
</feature>
<dbReference type="PROSITE" id="PS00138">
    <property type="entry name" value="SUBTILASE_SER"/>
    <property type="match status" value="1"/>
</dbReference>
<dbReference type="Pfam" id="PF00082">
    <property type="entry name" value="Peptidase_S8"/>
    <property type="match status" value="1"/>
</dbReference>
<dbReference type="AlphaFoldDB" id="D3SPK8"/>
<dbReference type="InterPro" id="IPR050131">
    <property type="entry name" value="Peptidase_S8_subtilisin-like"/>
</dbReference>
<dbReference type="Gene3D" id="3.40.50.200">
    <property type="entry name" value="Peptidase S8/S53 domain"/>
    <property type="match status" value="1"/>
</dbReference>
<evidence type="ECO:0000256" key="3">
    <source>
        <dbReference type="ARBA" id="ARBA00022801"/>
    </source>
</evidence>
<keyword evidence="4 5" id="KW-0720">Serine protease</keyword>
<feature type="active site" description="Charge relay system" evidence="5">
    <location>
        <position position="124"/>
    </location>
</feature>
<comment type="similarity">
    <text evidence="1 5">Belongs to the peptidase S8 family.</text>
</comment>